<evidence type="ECO:0000313" key="3">
    <source>
        <dbReference type="WBParaSite" id="NBR_0000839801-mRNA-1"/>
    </source>
</evidence>
<keyword evidence="2" id="KW-1185">Reference proteome</keyword>
<accession>A0A0N4XZ34</accession>
<sequence length="249" mass="29245">MIADTKDELQGKVQEWQKTLAKNGLWLNVKKTKFISSEEGSEPMVDCYQEVIERVNHFRYLGTELTNDGTLDQAVKERINAAWAKWRESTGILCDKRCSRVLKGKVYRAVVRPALIYGSECWPVTKAHEKRMHSAEMRMLRWTCGWTRLDRVRNEDVREVMRTAPVHFKMREQRLRWFGHVMRRPDDHPVRKALEFEVPGKRPRGAPKKKWSDVIKNDLKEVGATLQDAQDRCKWRLLTRTADPATVRD</sequence>
<dbReference type="EMBL" id="UYSL01020000">
    <property type="protein sequence ID" value="VDL71988.1"/>
    <property type="molecule type" value="Genomic_DNA"/>
</dbReference>
<evidence type="ECO:0000313" key="2">
    <source>
        <dbReference type="Proteomes" id="UP000271162"/>
    </source>
</evidence>
<proteinExistence type="predicted"/>
<dbReference type="WBParaSite" id="NBR_0000839801-mRNA-1">
    <property type="protein sequence ID" value="NBR_0000839801-mRNA-1"/>
    <property type="gene ID" value="NBR_0000839801"/>
</dbReference>
<reference evidence="1 2" key="2">
    <citation type="submission" date="2018-11" db="EMBL/GenBank/DDBJ databases">
        <authorList>
            <consortium name="Pathogen Informatics"/>
        </authorList>
    </citation>
    <scope>NUCLEOTIDE SEQUENCE [LARGE SCALE GENOMIC DNA]</scope>
</reference>
<dbReference type="PANTHER" id="PTHR46238">
    <property type="entry name" value="REVERSE TRANSCRIPTASE DOMAIN-CONTAINING PROTEIN"/>
    <property type="match status" value="1"/>
</dbReference>
<dbReference type="PANTHER" id="PTHR46238:SF8">
    <property type="entry name" value="ENDONUCLEASE_EXONUCLEASE_PHOSPHATASE DOMAIN-CONTAINING PROTEIN"/>
    <property type="match status" value="1"/>
</dbReference>
<reference evidence="3" key="1">
    <citation type="submission" date="2017-02" db="UniProtKB">
        <authorList>
            <consortium name="WormBaseParasite"/>
        </authorList>
    </citation>
    <scope>IDENTIFICATION</scope>
</reference>
<name>A0A0N4XZ34_NIPBR</name>
<dbReference type="OMA" id="RMLRWTC"/>
<dbReference type="AlphaFoldDB" id="A0A0N4XZ34"/>
<evidence type="ECO:0000313" key="1">
    <source>
        <dbReference type="EMBL" id="VDL71988.1"/>
    </source>
</evidence>
<protein>
    <submittedName>
        <fullName evidence="3">Reverse transcriptase domain-containing protein</fullName>
    </submittedName>
</protein>
<gene>
    <name evidence="1" type="ORF">NBR_LOCUS8399</name>
</gene>
<dbReference type="Proteomes" id="UP000271162">
    <property type="component" value="Unassembled WGS sequence"/>
</dbReference>
<organism evidence="3">
    <name type="scientific">Nippostrongylus brasiliensis</name>
    <name type="common">Rat hookworm</name>
    <dbReference type="NCBI Taxonomy" id="27835"/>
    <lineage>
        <taxon>Eukaryota</taxon>
        <taxon>Metazoa</taxon>
        <taxon>Ecdysozoa</taxon>
        <taxon>Nematoda</taxon>
        <taxon>Chromadorea</taxon>
        <taxon>Rhabditida</taxon>
        <taxon>Rhabditina</taxon>
        <taxon>Rhabditomorpha</taxon>
        <taxon>Strongyloidea</taxon>
        <taxon>Heligmosomidae</taxon>
        <taxon>Nippostrongylus</taxon>
    </lineage>
</organism>
<dbReference type="STRING" id="27835.A0A0N4XZ34"/>